<feature type="domain" description="RanBP2-type" evidence="21">
    <location>
        <begin position="6"/>
        <end position="36"/>
    </location>
</feature>
<evidence type="ECO:0000256" key="13">
    <source>
        <dbReference type="ARBA" id="ARBA00022801"/>
    </source>
</evidence>
<dbReference type="GO" id="GO:0016477">
    <property type="term" value="P:cell migration"/>
    <property type="evidence" value="ECO:0007669"/>
    <property type="project" value="TreeGrafter"/>
</dbReference>
<keyword evidence="13" id="KW-0378">Hydrolase</keyword>
<evidence type="ECO:0000256" key="8">
    <source>
        <dbReference type="ARBA" id="ARBA00022687"/>
    </source>
</evidence>
<evidence type="ECO:0000259" key="21">
    <source>
        <dbReference type="PROSITE" id="PS50199"/>
    </source>
</evidence>
<dbReference type="Proteomes" id="UP000053605">
    <property type="component" value="Unassembled WGS sequence"/>
</dbReference>
<dbReference type="InterPro" id="IPR001876">
    <property type="entry name" value="Znf_RanBP2"/>
</dbReference>
<protein>
    <recommendedName>
        <fullName evidence="5">ubiquitinyl hydrolase 1</fullName>
        <ecNumber evidence="5">3.4.19.12</ecNumber>
    </recommendedName>
</protein>
<dbReference type="Pfam" id="PF02338">
    <property type="entry name" value="OTU"/>
    <property type="match status" value="1"/>
</dbReference>
<feature type="domain" description="RanBP2-type" evidence="21">
    <location>
        <begin position="152"/>
        <end position="181"/>
    </location>
</feature>
<evidence type="ECO:0000256" key="11">
    <source>
        <dbReference type="ARBA" id="ARBA00022771"/>
    </source>
</evidence>
<keyword evidence="9" id="KW-0479">Metal-binding</keyword>
<comment type="catalytic activity">
    <reaction evidence="1">
        <text>Thiol-dependent hydrolysis of ester, thioester, amide, peptide and isopeptide bonds formed by the C-terminal Gly of ubiquitin (a 76-residue protein attached to proteins as an intracellular targeting signal).</text>
        <dbReference type="EC" id="3.4.19.12"/>
    </reaction>
</comment>
<keyword evidence="8" id="KW-0879">Wnt signaling pathway</keyword>
<dbReference type="InterPro" id="IPR049768">
    <property type="entry name" value="ZRANB1_OTU"/>
</dbReference>
<dbReference type="SUPFAM" id="SSF90209">
    <property type="entry name" value="Ran binding protein zinc finger-like"/>
    <property type="match status" value="3"/>
</dbReference>
<keyword evidence="12" id="KW-0833">Ubl conjugation pathway</keyword>
<keyword evidence="14" id="KW-0788">Thiol protease</keyword>
<dbReference type="PROSITE" id="PS01358">
    <property type="entry name" value="ZF_RANBP2_1"/>
    <property type="match status" value="3"/>
</dbReference>
<proteinExistence type="inferred from homology"/>
<dbReference type="FunFam" id="4.10.1060.10:FF:000012">
    <property type="entry name" value="ubiquitin thioesterase ZRANB1 isoform X1"/>
    <property type="match status" value="1"/>
</dbReference>
<evidence type="ECO:0000259" key="22">
    <source>
        <dbReference type="PROSITE" id="PS50802"/>
    </source>
</evidence>
<keyword evidence="11 19" id="KW-0863">Zinc-finger</keyword>
<feature type="domain" description="OTU" evidence="22">
    <location>
        <begin position="435"/>
        <end position="599"/>
    </location>
</feature>
<dbReference type="GO" id="GO:0004843">
    <property type="term" value="F:cysteine-type deubiquitinase activity"/>
    <property type="evidence" value="ECO:0007669"/>
    <property type="project" value="UniProtKB-EC"/>
</dbReference>
<comment type="similarity">
    <text evidence="4">Belongs to the peptidase C64 family.</text>
</comment>
<feature type="region of interest" description="Disordered" evidence="20">
    <location>
        <begin position="204"/>
        <end position="228"/>
    </location>
</feature>
<dbReference type="FunFam" id="4.10.1060.10:FF:000006">
    <property type="entry name" value="ubiquitin thioesterase ZRANB1 isoform X1"/>
    <property type="match status" value="1"/>
</dbReference>
<dbReference type="PROSITE" id="PS50802">
    <property type="entry name" value="OTU"/>
    <property type="match status" value="1"/>
</dbReference>
<evidence type="ECO:0000256" key="9">
    <source>
        <dbReference type="ARBA" id="ARBA00022723"/>
    </source>
</evidence>
<feature type="non-terminal residue" evidence="23">
    <location>
        <position position="1"/>
    </location>
</feature>
<dbReference type="PANTHER" id="PTHR13367:SF28">
    <property type="entry name" value="UBIQUITIN THIOESTERASE ZRANB1"/>
    <property type="match status" value="1"/>
</dbReference>
<keyword evidence="17" id="KW-0539">Nucleus</keyword>
<dbReference type="AlphaFoldDB" id="A0A091W4Y5"/>
<evidence type="ECO:0000256" key="14">
    <source>
        <dbReference type="ARBA" id="ARBA00022807"/>
    </source>
</evidence>
<dbReference type="GO" id="GO:0005737">
    <property type="term" value="C:cytoplasm"/>
    <property type="evidence" value="ECO:0007669"/>
    <property type="project" value="UniProtKB-SubCell"/>
</dbReference>
<dbReference type="GO" id="GO:0071947">
    <property type="term" value="P:protein deubiquitination involved in ubiquitin-dependent protein catabolic process"/>
    <property type="evidence" value="ECO:0007669"/>
    <property type="project" value="TreeGrafter"/>
</dbReference>
<dbReference type="InterPro" id="IPR051346">
    <property type="entry name" value="OTU_Deubiquitinase"/>
</dbReference>
<feature type="non-terminal residue" evidence="23">
    <location>
        <position position="715"/>
    </location>
</feature>
<feature type="compositionally biased region" description="Polar residues" evidence="20">
    <location>
        <begin position="117"/>
        <end position="129"/>
    </location>
</feature>
<comment type="function">
    <text evidence="18">Ubiquitin thioesterase, which specifically hydrolyzes 'Lys-29'-linked and 'Lys-33'-linked diubiquitin. Also cleaves 'Lys-63'-linked chains, but with 40-fold less efficiency compared to 'Lys-29'-linked ones. Positive regulator of the Wnt signaling pathway that deubiquitinates APC protein, a negative regulator of Wnt-mediated transcription. Acts as a regulator of autophagy by mediating deubiquitination of PIK3C3/VPS34, thereby promoting autophagosome maturation. Plays a role in the regulation of cell morphology and cytoskeletal organization. Required in the stress fiber dynamics and cell migration.</text>
</comment>
<keyword evidence="15" id="KW-0862">Zinc</keyword>
<dbReference type="SMART" id="SM00547">
    <property type="entry name" value="ZnF_RBZ"/>
    <property type="match status" value="3"/>
</dbReference>
<evidence type="ECO:0000256" key="7">
    <source>
        <dbReference type="ARBA" id="ARBA00022670"/>
    </source>
</evidence>
<reference evidence="23 24" key="1">
    <citation type="submission" date="2014-04" db="EMBL/GenBank/DDBJ databases">
        <title>Genome evolution of avian class.</title>
        <authorList>
            <person name="Zhang G."/>
            <person name="Li C."/>
        </authorList>
    </citation>
    <scope>NUCLEOTIDE SEQUENCE [LARGE SCALE GENOMIC DNA]</scope>
    <source>
        <strain evidence="23">BGI_N306</strain>
    </source>
</reference>
<feature type="region of interest" description="Disordered" evidence="20">
    <location>
        <begin position="117"/>
        <end position="137"/>
    </location>
</feature>
<evidence type="ECO:0000256" key="19">
    <source>
        <dbReference type="PROSITE-ProRule" id="PRU00322"/>
    </source>
</evidence>
<dbReference type="EC" id="3.4.19.12" evidence="5"/>
<keyword evidence="10" id="KW-0677">Repeat</keyword>
<name>A0A091W4Y5_OPIHO</name>
<dbReference type="PROSITE" id="PS50199">
    <property type="entry name" value="ZF_RANBP2_2"/>
    <property type="match status" value="3"/>
</dbReference>
<evidence type="ECO:0000313" key="23">
    <source>
        <dbReference type="EMBL" id="KFR10697.1"/>
    </source>
</evidence>
<evidence type="ECO:0000256" key="1">
    <source>
        <dbReference type="ARBA" id="ARBA00000707"/>
    </source>
</evidence>
<dbReference type="GO" id="GO:0008270">
    <property type="term" value="F:zinc ion binding"/>
    <property type="evidence" value="ECO:0007669"/>
    <property type="project" value="UniProtKB-KW"/>
</dbReference>
<evidence type="ECO:0000256" key="18">
    <source>
        <dbReference type="ARBA" id="ARBA00059005"/>
    </source>
</evidence>
<accession>A0A091W4Y5</accession>
<dbReference type="FunFam" id="4.10.1060.10:FF:000011">
    <property type="entry name" value="ubiquitin thioesterase ZRANB1 isoform X1"/>
    <property type="match status" value="1"/>
</dbReference>
<dbReference type="InterPro" id="IPR036443">
    <property type="entry name" value="Znf_RanBP2_sf"/>
</dbReference>
<dbReference type="GO" id="GO:0007010">
    <property type="term" value="P:cytoskeleton organization"/>
    <property type="evidence" value="ECO:0007669"/>
    <property type="project" value="TreeGrafter"/>
</dbReference>
<dbReference type="InterPro" id="IPR003323">
    <property type="entry name" value="OTU_dom"/>
</dbReference>
<dbReference type="GO" id="GO:0016055">
    <property type="term" value="P:Wnt signaling pathway"/>
    <property type="evidence" value="ECO:0007669"/>
    <property type="project" value="UniProtKB-KW"/>
</dbReference>
<evidence type="ECO:0000256" key="20">
    <source>
        <dbReference type="SAM" id="MobiDB-lite"/>
    </source>
</evidence>
<dbReference type="STRING" id="30419.A0A091W4Y5"/>
<dbReference type="Gene3D" id="1.25.40.560">
    <property type="match status" value="1"/>
</dbReference>
<evidence type="ECO:0000256" key="3">
    <source>
        <dbReference type="ARBA" id="ARBA00004496"/>
    </source>
</evidence>
<dbReference type="PhylomeDB" id="A0A091W4Y5"/>
<evidence type="ECO:0000313" key="24">
    <source>
        <dbReference type="Proteomes" id="UP000053605"/>
    </source>
</evidence>
<feature type="region of interest" description="Disordered" evidence="20">
    <location>
        <begin position="41"/>
        <end position="76"/>
    </location>
</feature>
<evidence type="ECO:0000256" key="10">
    <source>
        <dbReference type="ARBA" id="ARBA00022737"/>
    </source>
</evidence>
<keyword evidence="6" id="KW-0963">Cytoplasm</keyword>
<evidence type="ECO:0000256" key="4">
    <source>
        <dbReference type="ARBA" id="ARBA00005865"/>
    </source>
</evidence>
<dbReference type="FunFam" id="1.25.40.560:FF:000001">
    <property type="entry name" value="ubiquitin thioesterase ZRANB1 isoform X1"/>
    <property type="match status" value="1"/>
</dbReference>
<dbReference type="GO" id="GO:1990168">
    <property type="term" value="P:protein K33-linked deubiquitination"/>
    <property type="evidence" value="ECO:0007669"/>
    <property type="project" value="TreeGrafter"/>
</dbReference>
<dbReference type="PANTHER" id="PTHR13367">
    <property type="entry name" value="UBIQUITIN THIOESTERASE"/>
    <property type="match status" value="1"/>
</dbReference>
<evidence type="ECO:0000256" key="2">
    <source>
        <dbReference type="ARBA" id="ARBA00004123"/>
    </source>
</evidence>
<evidence type="ECO:0000256" key="5">
    <source>
        <dbReference type="ARBA" id="ARBA00012759"/>
    </source>
</evidence>
<dbReference type="Pfam" id="PF00641">
    <property type="entry name" value="Zn_ribbon_RanBP"/>
    <property type="match status" value="2"/>
</dbReference>
<dbReference type="GO" id="GO:0070530">
    <property type="term" value="F:K63-linked polyubiquitin modification-dependent protein binding"/>
    <property type="evidence" value="ECO:0007669"/>
    <property type="project" value="TreeGrafter"/>
</dbReference>
<keyword evidence="24" id="KW-1185">Reference proteome</keyword>
<evidence type="ECO:0000256" key="17">
    <source>
        <dbReference type="ARBA" id="ARBA00023242"/>
    </source>
</evidence>
<dbReference type="Pfam" id="PF18418">
    <property type="entry name" value="AnkUBD"/>
    <property type="match status" value="1"/>
</dbReference>
<evidence type="ECO:0000256" key="15">
    <source>
        <dbReference type="ARBA" id="ARBA00022833"/>
    </source>
</evidence>
<evidence type="ECO:0000256" key="12">
    <source>
        <dbReference type="ARBA" id="ARBA00022786"/>
    </source>
</evidence>
<feature type="compositionally biased region" description="Polar residues" evidence="20">
    <location>
        <begin position="209"/>
        <end position="222"/>
    </location>
</feature>
<organism evidence="23 24">
    <name type="scientific">Opisthocomus hoazin</name>
    <name type="common">Hoatzin</name>
    <name type="synonym">Phasianus hoazin</name>
    <dbReference type="NCBI Taxonomy" id="30419"/>
    <lineage>
        <taxon>Eukaryota</taxon>
        <taxon>Metazoa</taxon>
        <taxon>Chordata</taxon>
        <taxon>Craniata</taxon>
        <taxon>Vertebrata</taxon>
        <taxon>Euteleostomi</taxon>
        <taxon>Archelosauria</taxon>
        <taxon>Archosauria</taxon>
        <taxon>Dinosauria</taxon>
        <taxon>Saurischia</taxon>
        <taxon>Theropoda</taxon>
        <taxon>Coelurosauria</taxon>
        <taxon>Aves</taxon>
        <taxon>Neognathae</taxon>
        <taxon>Neoaves</taxon>
        <taxon>Opisthocomiformes</taxon>
        <taxon>Opisthocomidae</taxon>
        <taxon>Opisthocomus</taxon>
    </lineage>
</organism>
<feature type="domain" description="RanBP2-type" evidence="21">
    <location>
        <begin position="87"/>
        <end position="116"/>
    </location>
</feature>
<dbReference type="MEROPS" id="C64.004"/>
<comment type="subcellular location">
    <subcellularLocation>
        <location evidence="3">Cytoplasm</location>
    </subcellularLocation>
    <subcellularLocation>
        <location evidence="2">Nucleus</location>
    </subcellularLocation>
</comment>
<dbReference type="GO" id="GO:0035523">
    <property type="term" value="P:protein K29-linked deubiquitination"/>
    <property type="evidence" value="ECO:0007669"/>
    <property type="project" value="TreeGrafter"/>
</dbReference>
<evidence type="ECO:0000256" key="16">
    <source>
        <dbReference type="ARBA" id="ARBA00023043"/>
    </source>
</evidence>
<sequence>KCTMTERGIKWACEYCTYENWPSAIKCTMCRAQRPSGTIITEDPFKSGSSDIGRDWDPTSTEGGSSPLICPDSSARPRVKSSYSMESANKWSCHMCTYLNWPRAIRCTQCLSQRRTRSPTESPQSSGSGSRPVPFSVDPCEEYNDRNKLNTRAQHWTCSVCTYENWAKARKCVVCDHPRPNNIEAIELADTEEASSIINEQDRARWRGSCSSGNSQRRSPPTTKRESDVKMDFQRIELAGAVGSKEELEVDFKKLKQIKNRMKKTDWLFLNACVGVVEGDLAAVEAYKSSGGDIARQLTADEVRLLNRPSAFDVGYTLVHLAIRFQRQDMLAILLTEVSQQAAMCFPAMVCPEVTEQIRREIAASLHQRKGDFACYFLTDLVTFTLPADIEDLPPTVQEKLFDEVLDRDVQKELEEESPIINWSLELGTRLDSRLYALWNRTAGDCLLDSVLQATWGIYDKDSVLRKALHDSLHDCSHWIEYCYQVYGDEWESWYSQSFGLHFSLREEQWQEDWAFILSLASQPGASLEQTHIFVLAHILRRPIIVYGVKYYKSFRGETLGYTRFQGVYLPLLWEQSFCWKSPIALGYTRGHFSALVAMENDGYGNRGAGANLNTDDDVTVTFLPLVDSERKLLHIHFLSAQEIGNEEQQEKLLREWLDCCVTEGGVLVAMQKSSRRRNHPLVTQMGEKWLDRYRQIRPCTSLSDGEEDEDDDDE</sequence>
<dbReference type="Gene3D" id="4.10.1060.10">
    <property type="entry name" value="Zinc finger, RanBP2-type"/>
    <property type="match status" value="3"/>
</dbReference>
<keyword evidence="7" id="KW-0645">Protease</keyword>
<dbReference type="InterPro" id="IPR041294">
    <property type="entry name" value="AnkUBD"/>
</dbReference>
<evidence type="ECO:0000256" key="6">
    <source>
        <dbReference type="ARBA" id="ARBA00022490"/>
    </source>
</evidence>
<dbReference type="CDD" id="cd22767">
    <property type="entry name" value="OTU_ZRANB1"/>
    <property type="match status" value="1"/>
</dbReference>
<dbReference type="GO" id="GO:0030177">
    <property type="term" value="P:positive regulation of Wnt signaling pathway"/>
    <property type="evidence" value="ECO:0007669"/>
    <property type="project" value="TreeGrafter"/>
</dbReference>
<gene>
    <name evidence="23" type="ORF">N306_04916</name>
</gene>
<dbReference type="EMBL" id="KK734774">
    <property type="protein sequence ID" value="KFR10697.1"/>
    <property type="molecule type" value="Genomic_DNA"/>
</dbReference>
<dbReference type="GO" id="GO:0005634">
    <property type="term" value="C:nucleus"/>
    <property type="evidence" value="ECO:0007669"/>
    <property type="project" value="UniProtKB-SubCell"/>
</dbReference>
<keyword evidence="16" id="KW-0040">ANK repeat</keyword>